<reference evidence="5 6" key="1">
    <citation type="submission" date="2016-10" db="EMBL/GenBank/DDBJ databases">
        <title>Genome sequence of Rothia aeria strain JCM11412.</title>
        <authorList>
            <person name="Nambu T."/>
        </authorList>
    </citation>
    <scope>NUCLEOTIDE SEQUENCE [LARGE SCALE GENOMIC DNA]</scope>
    <source>
        <strain evidence="5 6">JCM 11412</strain>
    </source>
</reference>
<dbReference type="InterPro" id="IPR043502">
    <property type="entry name" value="DNA/RNA_pol_sf"/>
</dbReference>
<dbReference type="Gene3D" id="1.10.150.20">
    <property type="entry name" value="5' to 3' exonuclease, C-terminal subdomain"/>
    <property type="match status" value="1"/>
</dbReference>
<dbReference type="GO" id="GO:0003887">
    <property type="term" value="F:DNA-directed DNA polymerase activity"/>
    <property type="evidence" value="ECO:0007669"/>
    <property type="project" value="UniProtKB-EC"/>
</dbReference>
<dbReference type="PRINTS" id="PR00868">
    <property type="entry name" value="DNAPOLI"/>
</dbReference>
<evidence type="ECO:0000313" key="5">
    <source>
        <dbReference type="EMBL" id="BAV87205.1"/>
    </source>
</evidence>
<organism evidence="5 6">
    <name type="scientific">Rothia aeria</name>
    <dbReference type="NCBI Taxonomy" id="172042"/>
    <lineage>
        <taxon>Bacteria</taxon>
        <taxon>Bacillati</taxon>
        <taxon>Actinomycetota</taxon>
        <taxon>Actinomycetes</taxon>
        <taxon>Micrococcales</taxon>
        <taxon>Micrococcaceae</taxon>
        <taxon>Rothia</taxon>
    </lineage>
</organism>
<keyword evidence="2" id="KW-0235">DNA replication</keyword>
<dbReference type="Pfam" id="PF00476">
    <property type="entry name" value="DNA_pol_A"/>
    <property type="match status" value="1"/>
</dbReference>
<dbReference type="InterPro" id="IPR002298">
    <property type="entry name" value="DNA_polymerase_A"/>
</dbReference>
<evidence type="ECO:0000256" key="3">
    <source>
        <dbReference type="ARBA" id="ARBA00049244"/>
    </source>
</evidence>
<evidence type="ECO:0000256" key="2">
    <source>
        <dbReference type="ARBA" id="ARBA00022705"/>
    </source>
</evidence>
<dbReference type="InterPro" id="IPR001098">
    <property type="entry name" value="DNA-dir_DNA_pol_A_palm_dom"/>
</dbReference>
<dbReference type="EMBL" id="AP017895">
    <property type="protein sequence ID" value="BAV87205.1"/>
    <property type="molecule type" value="Genomic_DNA"/>
</dbReference>
<dbReference type="Proteomes" id="UP000250241">
    <property type="component" value="Chromosome"/>
</dbReference>
<dbReference type="GO" id="GO:0003677">
    <property type="term" value="F:DNA binding"/>
    <property type="evidence" value="ECO:0007669"/>
    <property type="project" value="InterPro"/>
</dbReference>
<dbReference type="SMART" id="SM00482">
    <property type="entry name" value="POLAc"/>
    <property type="match status" value="1"/>
</dbReference>
<dbReference type="KEGG" id="raj:RA11412_0906"/>
<sequence length="697" mass="75197">MQVRSPSPSHIRGSLTDNRSVYILVVPADNADAQNPGATSVRNTVNDAANSGEPVHFQNPAGGSSTAYWGVFHVETAAEAHANDSADAPASAGEETVTSSTPGTAPRIVRGHRVSAENLPAYVREVESRADARKSARVRWVWADTRVLGPLLLEAQVRVHLCHDLRLVQRILSAAATHPGGYVRYSPVLELMHEPHHEPPRGYLPPARQVSDQQALFDDLSFSAAQQSSADSASPAVRSDDASSPASRTPLIAATFGEFAAQLHAIAAAAHPDRLSLLAHAESAGALVAAEIGHWGIPFDAQEHHKNLEQLLGPRPGEGEHPAKMVELAEHIRRVLFAPQLNPDSPQDLLRALQRAGAQVESTRSWKLKAWAQQNPARAQERHAMIDPVLRYKKLYRIWTANGWNWADTWVHQGRFRPHLEVGGAATGRWGASGGGALQLPAEIRSAIIAPQHQVFTVADGSQIEPRILAALSRDEALAAAGRGVAGHSTDLYEGIAELSRSHGLALTERAQAKVGLLAIMYGGRSGEVGALLPHIAQLFPRAMEFTERAARIGEQGGQVTTFLGRTSPAPSDAWRRTVADRSTGAAEARAVSASRAWGRMTRNFVVQGTAAEWALCWMGRVRSRLLSETVFGSPMRTKIVYFLHDELVLCGPSVEAKRVEAIVRESAQQAAQLLFGGVPVDFPVSVTVTRNYAEAK</sequence>
<dbReference type="CDD" id="cd06444">
    <property type="entry name" value="DNA_pol_A"/>
    <property type="match status" value="1"/>
</dbReference>
<dbReference type="GO" id="GO:0006261">
    <property type="term" value="P:DNA-templated DNA replication"/>
    <property type="evidence" value="ECO:0007669"/>
    <property type="project" value="InterPro"/>
</dbReference>
<gene>
    <name evidence="5" type="ORF">RA11412_0906</name>
</gene>
<keyword evidence="6" id="KW-1185">Reference proteome</keyword>
<dbReference type="Gene3D" id="3.30.70.370">
    <property type="match status" value="1"/>
</dbReference>
<accession>A0A2Z5QXM0</accession>
<dbReference type="SUPFAM" id="SSF56672">
    <property type="entry name" value="DNA/RNA polymerases"/>
    <property type="match status" value="1"/>
</dbReference>
<dbReference type="GO" id="GO:0006302">
    <property type="term" value="P:double-strand break repair"/>
    <property type="evidence" value="ECO:0007669"/>
    <property type="project" value="TreeGrafter"/>
</dbReference>
<dbReference type="PANTHER" id="PTHR10133:SF27">
    <property type="entry name" value="DNA POLYMERASE NU"/>
    <property type="match status" value="1"/>
</dbReference>
<protein>
    <recommendedName>
        <fullName evidence="1">DNA-directed DNA polymerase</fullName>
        <ecNumber evidence="1">2.7.7.7</ecNumber>
    </recommendedName>
</protein>
<comment type="catalytic activity">
    <reaction evidence="3">
        <text>DNA(n) + a 2'-deoxyribonucleoside 5'-triphosphate = DNA(n+1) + diphosphate</text>
        <dbReference type="Rhea" id="RHEA:22508"/>
        <dbReference type="Rhea" id="RHEA-COMP:17339"/>
        <dbReference type="Rhea" id="RHEA-COMP:17340"/>
        <dbReference type="ChEBI" id="CHEBI:33019"/>
        <dbReference type="ChEBI" id="CHEBI:61560"/>
        <dbReference type="ChEBI" id="CHEBI:173112"/>
        <dbReference type="EC" id="2.7.7.7"/>
    </reaction>
</comment>
<dbReference type="AlphaFoldDB" id="A0A2Z5QXM0"/>
<dbReference type="PANTHER" id="PTHR10133">
    <property type="entry name" value="DNA POLYMERASE I"/>
    <property type="match status" value="1"/>
</dbReference>
<feature type="domain" description="DNA-directed DNA polymerase family A palm" evidence="4">
    <location>
        <begin position="443"/>
        <end position="656"/>
    </location>
</feature>
<dbReference type="NCBIfam" id="NF011538">
    <property type="entry name" value="PRK14975.1-1"/>
    <property type="match status" value="1"/>
</dbReference>
<dbReference type="EC" id="2.7.7.7" evidence="1"/>
<name>A0A2Z5QXM0_9MICC</name>
<proteinExistence type="predicted"/>
<evidence type="ECO:0000313" key="6">
    <source>
        <dbReference type="Proteomes" id="UP000250241"/>
    </source>
</evidence>
<evidence type="ECO:0000256" key="1">
    <source>
        <dbReference type="ARBA" id="ARBA00012417"/>
    </source>
</evidence>
<evidence type="ECO:0000259" key="4">
    <source>
        <dbReference type="SMART" id="SM00482"/>
    </source>
</evidence>